<gene>
    <name evidence="2" type="ORF">IAC58_02710</name>
</gene>
<sequence length="303" mass="31784">MISKNKKIGISVLSAALILGGVGGIVGGVFAQPQVTTTDGSGAEANIVKAQNMEVRIIKKAVNAEGKATITVSYEVQPENATNQDITATPTFAGDDSSTTDDDSWKSEKTVTDYVTTAVDNESKIVTINCTEAFGSQILVTLTSVDNPEATASLTVDYRTKRTYSINASSHTITSNGKWQDLAKGSYTESVGTLPYNGETYSIALESATVNASVNSALASYTALLNALKTGVGSSVVTELNKLEGADYNTAVTTLNAHKTDAVTFTLSYATVEDYSFVAGYDLGSTSVKVEDIVISGDTNIIF</sequence>
<reference evidence="2" key="2">
    <citation type="journal article" date="2021" name="PeerJ">
        <title>Extensive microbial diversity within the chicken gut microbiome revealed by metagenomics and culture.</title>
        <authorList>
            <person name="Gilroy R."/>
            <person name="Ravi A."/>
            <person name="Getino M."/>
            <person name="Pursley I."/>
            <person name="Horton D.L."/>
            <person name="Alikhan N.F."/>
            <person name="Baker D."/>
            <person name="Gharbi K."/>
            <person name="Hall N."/>
            <person name="Watson M."/>
            <person name="Adriaenssens E.M."/>
            <person name="Foster-Nyarko E."/>
            <person name="Jarju S."/>
            <person name="Secka A."/>
            <person name="Antonio M."/>
            <person name="Oren A."/>
            <person name="Chaudhuri R.R."/>
            <person name="La Ragione R."/>
            <person name="Hildebrand F."/>
            <person name="Pallen M.J."/>
        </authorList>
    </citation>
    <scope>NUCLEOTIDE SEQUENCE</scope>
    <source>
        <strain evidence="2">11159</strain>
    </source>
</reference>
<dbReference type="Proteomes" id="UP000823613">
    <property type="component" value="Unassembled WGS sequence"/>
</dbReference>
<evidence type="ECO:0000313" key="3">
    <source>
        <dbReference type="Proteomes" id="UP000823613"/>
    </source>
</evidence>
<evidence type="ECO:0000256" key="1">
    <source>
        <dbReference type="SAM" id="MobiDB-lite"/>
    </source>
</evidence>
<organism evidence="2 3">
    <name type="scientific">Candidatus Onthovivens merdipullorum</name>
    <dbReference type="NCBI Taxonomy" id="2840889"/>
    <lineage>
        <taxon>Bacteria</taxon>
        <taxon>Bacillati</taxon>
        <taxon>Bacillota</taxon>
        <taxon>Bacilli</taxon>
        <taxon>Bacillales</taxon>
        <taxon>Candidatus Onthovivens</taxon>
    </lineage>
</organism>
<dbReference type="EMBL" id="JADIMY010000058">
    <property type="protein sequence ID" value="MBO8427455.1"/>
    <property type="molecule type" value="Genomic_DNA"/>
</dbReference>
<comment type="caution">
    <text evidence="2">The sequence shown here is derived from an EMBL/GenBank/DDBJ whole genome shotgun (WGS) entry which is preliminary data.</text>
</comment>
<evidence type="ECO:0000313" key="2">
    <source>
        <dbReference type="EMBL" id="MBO8427455.1"/>
    </source>
</evidence>
<name>A0A9D9DIP2_9BACL</name>
<protein>
    <submittedName>
        <fullName evidence="2">Uncharacterized protein</fullName>
    </submittedName>
</protein>
<proteinExistence type="predicted"/>
<dbReference type="AlphaFoldDB" id="A0A9D9DIP2"/>
<feature type="region of interest" description="Disordered" evidence="1">
    <location>
        <begin position="85"/>
        <end position="105"/>
    </location>
</feature>
<reference evidence="2" key="1">
    <citation type="submission" date="2020-10" db="EMBL/GenBank/DDBJ databases">
        <authorList>
            <person name="Gilroy R."/>
        </authorList>
    </citation>
    <scope>NUCLEOTIDE SEQUENCE</scope>
    <source>
        <strain evidence="2">11159</strain>
    </source>
</reference>
<accession>A0A9D9DIP2</accession>